<dbReference type="InterPro" id="IPR052718">
    <property type="entry name" value="NmrA-type_oxidoreductase"/>
</dbReference>
<dbReference type="InterPro" id="IPR016040">
    <property type="entry name" value="NAD(P)-bd_dom"/>
</dbReference>
<dbReference type="Gene3D" id="3.90.25.10">
    <property type="entry name" value="UDP-galactose 4-epimerase, domain 1"/>
    <property type="match status" value="1"/>
</dbReference>
<dbReference type="RefSeq" id="WP_181830447.1">
    <property type="nucleotide sequence ID" value="NZ_CP104757.1"/>
</dbReference>
<dbReference type="SUPFAM" id="SSF51735">
    <property type="entry name" value="NAD(P)-binding Rossmann-fold domains"/>
    <property type="match status" value="1"/>
</dbReference>
<dbReference type="PANTHER" id="PTHR47129">
    <property type="entry name" value="QUINONE OXIDOREDUCTASE 2"/>
    <property type="match status" value="1"/>
</dbReference>
<dbReference type="Proteomes" id="UP000530038">
    <property type="component" value="Unassembled WGS sequence"/>
</dbReference>
<gene>
    <name evidence="2" type="ORF">H2Y56_20210</name>
</gene>
<accession>A0ABR5ZIS0</accession>
<dbReference type="EMBL" id="JACERK010000013">
    <property type="protein sequence ID" value="MBA5234410.1"/>
    <property type="molecule type" value="Genomic_DNA"/>
</dbReference>
<dbReference type="InterPro" id="IPR036291">
    <property type="entry name" value="NAD(P)-bd_dom_sf"/>
</dbReference>
<reference evidence="2 3" key="1">
    <citation type="submission" date="2020-07" db="EMBL/GenBank/DDBJ databases">
        <title>Characterization of Pectobacterium aroidearum strains causing soft rot on Amorphophallus konjac.</title>
        <authorList>
            <person name="Xie H."/>
        </authorList>
    </citation>
    <scope>NUCLEOTIDE SEQUENCE [LARGE SCALE GENOMIC DNA]</scope>
    <source>
        <strain evidence="2 3">MY10</strain>
    </source>
</reference>
<protein>
    <submittedName>
        <fullName evidence="2">SDR family oxidoreductase</fullName>
    </submittedName>
</protein>
<evidence type="ECO:0000313" key="2">
    <source>
        <dbReference type="EMBL" id="MBA5234410.1"/>
    </source>
</evidence>
<dbReference type="Pfam" id="PF13460">
    <property type="entry name" value="NAD_binding_10"/>
    <property type="match status" value="1"/>
</dbReference>
<sequence>MIAITGASGQLGRLVIAQLLEKVPASDIVALVRDINKVADLSAKGVQVKAADYNQPEALASALQGVDKVLLISSSEVGQRAAQHRNVIEAAVKAGVKLVAYTSLLHADKSPLALAEEHRQTEALLKDSGLPHVLLRNGWYTENYAASIPAALEHGVFIGSAGEGKITSATREDFAAAAVAVLTQEGQAGKVYELAGDEPYTLAELAAEISKQSGKSIGYQNLSEAEFTAALVSAGLPDVFAQIIADSDVGASKGGLFDGGKQLSRLIGRPTTPLSAVVKATLNIPQSV</sequence>
<keyword evidence="3" id="KW-1185">Reference proteome</keyword>
<comment type="caution">
    <text evidence="2">The sequence shown here is derived from an EMBL/GenBank/DDBJ whole genome shotgun (WGS) entry which is preliminary data.</text>
</comment>
<evidence type="ECO:0000259" key="1">
    <source>
        <dbReference type="Pfam" id="PF13460"/>
    </source>
</evidence>
<proteinExistence type="predicted"/>
<name>A0ABR5ZIS0_9GAMM</name>
<organism evidence="2 3">
    <name type="scientific">Pectobacterium aroidearum</name>
    <dbReference type="NCBI Taxonomy" id="1201031"/>
    <lineage>
        <taxon>Bacteria</taxon>
        <taxon>Pseudomonadati</taxon>
        <taxon>Pseudomonadota</taxon>
        <taxon>Gammaproteobacteria</taxon>
        <taxon>Enterobacterales</taxon>
        <taxon>Pectobacteriaceae</taxon>
        <taxon>Pectobacterium</taxon>
    </lineage>
</organism>
<evidence type="ECO:0000313" key="3">
    <source>
        <dbReference type="Proteomes" id="UP000530038"/>
    </source>
</evidence>
<dbReference type="CDD" id="cd05269">
    <property type="entry name" value="TMR_SDR_a"/>
    <property type="match status" value="1"/>
</dbReference>
<feature type="domain" description="NAD(P)-binding" evidence="1">
    <location>
        <begin position="6"/>
        <end position="184"/>
    </location>
</feature>
<dbReference type="PANTHER" id="PTHR47129:SF1">
    <property type="entry name" value="NMRA-LIKE DOMAIN-CONTAINING PROTEIN"/>
    <property type="match status" value="1"/>
</dbReference>
<dbReference type="Gene3D" id="3.40.50.720">
    <property type="entry name" value="NAD(P)-binding Rossmann-like Domain"/>
    <property type="match status" value="1"/>
</dbReference>